<reference evidence="4 5" key="1">
    <citation type="submission" date="2016-03" db="EMBL/GenBank/DDBJ databases">
        <authorList>
            <person name="Sant'Anna F.H."/>
            <person name="Ambrosini A."/>
            <person name="Souza R."/>
            <person name="Bach E."/>
            <person name="Fernandes G."/>
            <person name="Balsanelli E."/>
            <person name="Baura V.A."/>
            <person name="Souza E.M."/>
            <person name="Passaglia L."/>
        </authorList>
    </citation>
    <scope>NUCLEOTIDE SEQUENCE [LARGE SCALE GENOMIC DNA]</scope>
    <source>
        <strain evidence="4 5">P26E</strain>
    </source>
</reference>
<keyword evidence="2" id="KW-0378">Hydrolase</keyword>
<dbReference type="Proteomes" id="UP000186058">
    <property type="component" value="Unassembled WGS sequence"/>
</dbReference>
<dbReference type="SUPFAM" id="SSF55811">
    <property type="entry name" value="Nudix"/>
    <property type="match status" value="1"/>
</dbReference>
<sequence>MNDGKLLVIRKGRGPYTGRFDLPGGRLEENESLLGGLVREFMEETGLTVTVEHNLGTLDWFVRYQEDTYTHMHHIAALYTVGIASDAVASGIKEFAEQDSLGTEWVELPAITLNSASPVTVAAAAWVREGCLPTEVGFFDDWEVKNLPST</sequence>
<keyword evidence="5" id="KW-1185">Reference proteome</keyword>
<evidence type="ECO:0000259" key="3">
    <source>
        <dbReference type="PROSITE" id="PS51462"/>
    </source>
</evidence>
<dbReference type="InterPro" id="IPR000086">
    <property type="entry name" value="NUDIX_hydrolase_dom"/>
</dbReference>
<organism evidence="4 5">
    <name type="scientific">Paenibacillus helianthi</name>
    <dbReference type="NCBI Taxonomy" id="1349432"/>
    <lineage>
        <taxon>Bacteria</taxon>
        <taxon>Bacillati</taxon>
        <taxon>Bacillota</taxon>
        <taxon>Bacilli</taxon>
        <taxon>Bacillales</taxon>
        <taxon>Paenibacillaceae</taxon>
        <taxon>Paenibacillus</taxon>
    </lineage>
</organism>
<gene>
    <name evidence="4" type="ORF">A3844_28090</name>
</gene>
<evidence type="ECO:0000313" key="4">
    <source>
        <dbReference type="EMBL" id="OKP79582.1"/>
    </source>
</evidence>
<dbReference type="InterPro" id="IPR015797">
    <property type="entry name" value="NUDIX_hydrolase-like_dom_sf"/>
</dbReference>
<proteinExistence type="inferred from homology"/>
<dbReference type="EMBL" id="LVWI01000091">
    <property type="protein sequence ID" value="OKP79582.1"/>
    <property type="molecule type" value="Genomic_DNA"/>
</dbReference>
<name>A0ABX3EF70_9BACL</name>
<evidence type="ECO:0000256" key="2">
    <source>
        <dbReference type="ARBA" id="ARBA00022801"/>
    </source>
</evidence>
<comment type="caution">
    <text evidence="4">The sequence shown here is derived from an EMBL/GenBank/DDBJ whole genome shotgun (WGS) entry which is preliminary data.</text>
</comment>
<dbReference type="PANTHER" id="PTHR43736">
    <property type="entry name" value="ADP-RIBOSE PYROPHOSPHATASE"/>
    <property type="match status" value="1"/>
</dbReference>
<dbReference type="PROSITE" id="PS00893">
    <property type="entry name" value="NUDIX_BOX"/>
    <property type="match status" value="1"/>
</dbReference>
<dbReference type="Pfam" id="PF00293">
    <property type="entry name" value="NUDIX"/>
    <property type="match status" value="1"/>
</dbReference>
<protein>
    <recommendedName>
        <fullName evidence="3">Nudix hydrolase domain-containing protein</fullName>
    </recommendedName>
</protein>
<feature type="domain" description="Nudix hydrolase" evidence="3">
    <location>
        <begin position="1"/>
        <end position="129"/>
    </location>
</feature>
<evidence type="ECO:0000256" key="1">
    <source>
        <dbReference type="ARBA" id="ARBA00005582"/>
    </source>
</evidence>
<dbReference type="Gene3D" id="3.90.79.10">
    <property type="entry name" value="Nucleoside Triphosphate Pyrophosphohydrolase"/>
    <property type="match status" value="1"/>
</dbReference>
<dbReference type="PANTHER" id="PTHR43736:SF1">
    <property type="entry name" value="DIHYDRONEOPTERIN TRIPHOSPHATE DIPHOSPHATASE"/>
    <property type="match status" value="1"/>
</dbReference>
<evidence type="ECO:0000313" key="5">
    <source>
        <dbReference type="Proteomes" id="UP000186058"/>
    </source>
</evidence>
<dbReference type="PROSITE" id="PS51462">
    <property type="entry name" value="NUDIX"/>
    <property type="match status" value="1"/>
</dbReference>
<accession>A0ABX3EF70</accession>
<dbReference type="InterPro" id="IPR020084">
    <property type="entry name" value="NUDIX_hydrolase_CS"/>
</dbReference>
<comment type="similarity">
    <text evidence="1">Belongs to the Nudix hydrolase family.</text>
</comment>